<evidence type="ECO:0000313" key="2">
    <source>
        <dbReference type="Ensembl" id="ENSGMOP00000040373.1"/>
    </source>
</evidence>
<reference evidence="2" key="1">
    <citation type="submission" date="2025-08" db="UniProtKB">
        <authorList>
            <consortium name="Ensembl"/>
        </authorList>
    </citation>
    <scope>IDENTIFICATION</scope>
</reference>
<dbReference type="InterPro" id="IPR050621">
    <property type="entry name" value="Tudor_domain_containing"/>
</dbReference>
<dbReference type="Ensembl" id="ENSGMOT00000070396.1">
    <property type="protein sequence ID" value="ENSGMOP00000040373.1"/>
    <property type="gene ID" value="ENSGMOG00000005132.2"/>
</dbReference>
<sequence>MSSIPGLPPVGSDVTVLVTRVNLNANCVLVELWANFNKEREAEYKCMERSIQYPGELFREQDGDPGDQCLACVDDTWFRTRIVSRNGNNYTVFLIDKGWIHGATTNLLAWGKKDYFLLPPEVEFCVLSNILPLSPDNRWSPMALQFLDSLSGMTVRALVQDVLVPQRTFLLHIACISKQMHEMGFAKCLSPPEFNDYVLKSVHSDNRIALSPGPPQQSTADRGEPFDQQQSFMYVELPIGIVETVIITEVTSPLRVFCQLKVCSQELKKLSEKLTKHYEGRTSRSTGPDTLGSPCAARGNDGKWYRSVVRQILPANNAVEVFEYHSLSEGVHYVTLYGQDNKNLNTLFGSTERCLLESEKLLVDYAVDGPLCKTGDQAPHEGQGDAQSSPKAVKLVGRKTPKEQIPVEDLPLGSSLVVVVLRVSSPSEFWIQTQKYAIEFDHLMAAISDLDRDPVNPTVGSYCAARLQDGLMYRSRVVEVRETKIKVFLVDYGKTEVVDQGSICFLPDKFRELPQLALQCKLAGVKPRNERWTRTEVDFFTRSVTDKLLHSRVVTQYDGGYGVRLTDSVAHGEKDVGKLMCSYDIAVQDDAQSEDGYKVGRPATLSEQRFAIGSTLEVNVSCIESPNDFWCQLTRNMTFLGLLMQDLQTYYAESQFSPFAEKLCVARHPDDGMWYRAIVIHRHVTRHVNVLFVDFGKTQAAVPLCNLRKICPAFLKLKGQAFRCSLYNPEEPLSPIKDWNQEARAQFKEFVETAVSKHVDLKCTVYATMYSAQKVLHNIVDLETPFESVCTRMLQLSKSTPPKKIPAPLIRLDTTLDVKVEPLRYLLPNFSEGQKLEAYVATIKGPHTFWCQPADGEELDRITHAVSELGNAAHKPLDPKLLSHGSACVALFTDEQWYRAEVRSLDGSKLSAHFVDYGNDSQVNIKDVREITSQLVKIKAQAFLCELDGFDDANGSWTEGAVEHIAELMTDKLLELTVVKVLREDEGEFKCIVQVLCEGNKINATARSYWRTIILKNLPDQTLVRERMETIHMEFNHGWMVILNDSVNHSVFVFVVLINMRALIGKNKSISTTIKTTCFFAMCK</sequence>
<organism evidence="2 3">
    <name type="scientific">Gadus morhua</name>
    <name type="common">Atlantic cod</name>
    <dbReference type="NCBI Taxonomy" id="8049"/>
    <lineage>
        <taxon>Eukaryota</taxon>
        <taxon>Metazoa</taxon>
        <taxon>Chordata</taxon>
        <taxon>Craniata</taxon>
        <taxon>Vertebrata</taxon>
        <taxon>Euteleostomi</taxon>
        <taxon>Actinopterygii</taxon>
        <taxon>Neopterygii</taxon>
        <taxon>Teleostei</taxon>
        <taxon>Neoteleostei</taxon>
        <taxon>Acanthomorphata</taxon>
        <taxon>Zeiogadaria</taxon>
        <taxon>Gadariae</taxon>
        <taxon>Gadiformes</taxon>
        <taxon>Gadoidei</taxon>
        <taxon>Gadidae</taxon>
        <taxon>Gadus</taxon>
    </lineage>
</organism>
<dbReference type="Gene3D" id="2.30.30.140">
    <property type="match status" value="5"/>
</dbReference>
<dbReference type="InterPro" id="IPR002999">
    <property type="entry name" value="Tudor"/>
</dbReference>
<dbReference type="SUPFAM" id="SSF63748">
    <property type="entry name" value="Tudor/PWWP/MBT"/>
    <property type="match status" value="5"/>
</dbReference>
<dbReference type="SMART" id="SM00333">
    <property type="entry name" value="TUDOR"/>
    <property type="match status" value="4"/>
</dbReference>
<dbReference type="OMA" id="QVYWSST"/>
<proteinExistence type="predicted"/>
<dbReference type="Gene3D" id="2.40.50.90">
    <property type="match status" value="5"/>
</dbReference>
<dbReference type="PANTHER" id="PTHR22948:SF7">
    <property type="entry name" value="TUDOR DOMAIN-CONTAINING PROTEIN 15"/>
    <property type="match status" value="1"/>
</dbReference>
<dbReference type="PROSITE" id="PS50304">
    <property type="entry name" value="TUDOR"/>
    <property type="match status" value="3"/>
</dbReference>
<feature type="domain" description="Tudor" evidence="1">
    <location>
        <begin position="456"/>
        <end position="513"/>
    </location>
</feature>
<feature type="domain" description="Tudor" evidence="1">
    <location>
        <begin position="881"/>
        <end position="938"/>
    </location>
</feature>
<evidence type="ECO:0000313" key="3">
    <source>
        <dbReference type="Proteomes" id="UP000694546"/>
    </source>
</evidence>
<evidence type="ECO:0000259" key="1">
    <source>
        <dbReference type="PROSITE" id="PS50304"/>
    </source>
</evidence>
<dbReference type="Proteomes" id="UP000694546">
    <property type="component" value="Chromosome 21"/>
</dbReference>
<keyword evidence="3" id="KW-1185">Reference proteome</keyword>
<dbReference type="Pfam" id="PF00567">
    <property type="entry name" value="TUDOR"/>
    <property type="match status" value="5"/>
</dbReference>
<dbReference type="PANTHER" id="PTHR22948">
    <property type="entry name" value="TUDOR DOMAIN CONTAINING PROTEIN"/>
    <property type="match status" value="1"/>
</dbReference>
<name>A0A8C5B3J5_GADMO</name>
<dbReference type="GeneTree" id="ENSGT00940000159049"/>
<accession>A0A8C5B3J5</accession>
<feature type="domain" description="Tudor" evidence="1">
    <location>
        <begin position="657"/>
        <end position="717"/>
    </location>
</feature>
<dbReference type="InterPro" id="IPR035437">
    <property type="entry name" value="SNase_OB-fold_sf"/>
</dbReference>
<protein>
    <recommendedName>
        <fullName evidence="1">Tudor domain-containing protein</fullName>
    </recommendedName>
</protein>
<dbReference type="AlphaFoldDB" id="A0A8C5B3J5"/>
<reference evidence="2" key="2">
    <citation type="submission" date="2025-09" db="UniProtKB">
        <authorList>
            <consortium name="Ensembl"/>
        </authorList>
    </citation>
    <scope>IDENTIFICATION</scope>
</reference>